<proteinExistence type="predicted"/>
<keyword evidence="6" id="KW-0479">Metal-binding</keyword>
<dbReference type="GO" id="GO:0016020">
    <property type="term" value="C:membrane"/>
    <property type="evidence" value="ECO:0007669"/>
    <property type="project" value="UniProtKB-SubCell"/>
</dbReference>
<keyword evidence="4" id="KW-0349">Heme</keyword>
<keyword evidence="10 11" id="KW-0472">Membrane</keyword>
<evidence type="ECO:0000256" key="1">
    <source>
        <dbReference type="ARBA" id="ARBA00001970"/>
    </source>
</evidence>
<feature type="transmembrane region" description="Helical" evidence="11">
    <location>
        <begin position="45"/>
        <end position="70"/>
    </location>
</feature>
<evidence type="ECO:0000256" key="8">
    <source>
        <dbReference type="ARBA" id="ARBA00022989"/>
    </source>
</evidence>
<evidence type="ECO:0000256" key="3">
    <source>
        <dbReference type="ARBA" id="ARBA00022448"/>
    </source>
</evidence>
<evidence type="ECO:0000256" key="4">
    <source>
        <dbReference type="ARBA" id="ARBA00022617"/>
    </source>
</evidence>
<evidence type="ECO:0000256" key="7">
    <source>
        <dbReference type="ARBA" id="ARBA00022982"/>
    </source>
</evidence>
<dbReference type="GO" id="GO:0046872">
    <property type="term" value="F:metal ion binding"/>
    <property type="evidence" value="ECO:0007669"/>
    <property type="project" value="UniProtKB-KW"/>
</dbReference>
<evidence type="ECO:0000313" key="14">
    <source>
        <dbReference type="Proteomes" id="UP001630127"/>
    </source>
</evidence>
<feature type="transmembrane region" description="Helical" evidence="11">
    <location>
        <begin position="14"/>
        <end position="33"/>
    </location>
</feature>
<organism evidence="13 14">
    <name type="scientific">Cinchona calisaya</name>
    <dbReference type="NCBI Taxonomy" id="153742"/>
    <lineage>
        <taxon>Eukaryota</taxon>
        <taxon>Viridiplantae</taxon>
        <taxon>Streptophyta</taxon>
        <taxon>Embryophyta</taxon>
        <taxon>Tracheophyta</taxon>
        <taxon>Spermatophyta</taxon>
        <taxon>Magnoliopsida</taxon>
        <taxon>eudicotyledons</taxon>
        <taxon>Gunneridae</taxon>
        <taxon>Pentapetalae</taxon>
        <taxon>asterids</taxon>
        <taxon>lamiids</taxon>
        <taxon>Gentianales</taxon>
        <taxon>Rubiaceae</taxon>
        <taxon>Cinchonoideae</taxon>
        <taxon>Cinchoneae</taxon>
        <taxon>Cinchona</taxon>
    </lineage>
</organism>
<dbReference type="Proteomes" id="UP001630127">
    <property type="component" value="Unassembled WGS sequence"/>
</dbReference>
<dbReference type="PANTHER" id="PTHR15422">
    <property type="entry name" value="OS05G0565100 PROTEIN"/>
    <property type="match status" value="1"/>
</dbReference>
<name>A0ABD2Y9R1_9GENT</name>
<comment type="cofactor">
    <cofactor evidence="1">
        <name>heme b</name>
        <dbReference type="ChEBI" id="CHEBI:60344"/>
    </cofactor>
</comment>
<feature type="domain" description="Cytochrome b561" evidence="12">
    <location>
        <begin position="1"/>
        <end position="105"/>
    </location>
</feature>
<dbReference type="InterPro" id="IPR006593">
    <property type="entry name" value="Cyt_b561/ferric_Rdtase_TM"/>
</dbReference>
<evidence type="ECO:0000256" key="11">
    <source>
        <dbReference type="SAM" id="Phobius"/>
    </source>
</evidence>
<keyword evidence="5 11" id="KW-0812">Transmembrane</keyword>
<dbReference type="PANTHER" id="PTHR15422:SF24">
    <property type="entry name" value="DOMON RELATED DOMAIN-CONTAINING PROTEIN"/>
    <property type="match status" value="1"/>
</dbReference>
<protein>
    <recommendedName>
        <fullName evidence="12">Cytochrome b561 domain-containing protein</fullName>
    </recommendedName>
</protein>
<dbReference type="SMART" id="SM00665">
    <property type="entry name" value="B561"/>
    <property type="match status" value="1"/>
</dbReference>
<dbReference type="Gene3D" id="1.20.120.1770">
    <property type="match status" value="1"/>
</dbReference>
<evidence type="ECO:0000259" key="12">
    <source>
        <dbReference type="PROSITE" id="PS50939"/>
    </source>
</evidence>
<dbReference type="AlphaFoldDB" id="A0ABD2Y9R1"/>
<dbReference type="Pfam" id="PF03188">
    <property type="entry name" value="Cytochrom_B561"/>
    <property type="match status" value="1"/>
</dbReference>
<evidence type="ECO:0000256" key="5">
    <source>
        <dbReference type="ARBA" id="ARBA00022692"/>
    </source>
</evidence>
<sequence>MTPKLSSEIAIHGFLFWASMGFLVPVGVLIMRESNREKCGRRLKILFYIHGLLQQILPVLLLTAGALISFKNFENSFNNGHQRLGLALYGLLWLQLLIGIVRQHR</sequence>
<evidence type="ECO:0000256" key="2">
    <source>
        <dbReference type="ARBA" id="ARBA00004141"/>
    </source>
</evidence>
<keyword evidence="7" id="KW-0249">Electron transport</keyword>
<evidence type="ECO:0000256" key="10">
    <source>
        <dbReference type="ARBA" id="ARBA00023136"/>
    </source>
</evidence>
<comment type="caution">
    <text evidence="13">The sequence shown here is derived from an EMBL/GenBank/DDBJ whole genome shotgun (WGS) entry which is preliminary data.</text>
</comment>
<gene>
    <name evidence="13" type="ORF">ACH5RR_037384</name>
</gene>
<evidence type="ECO:0000256" key="9">
    <source>
        <dbReference type="ARBA" id="ARBA00023004"/>
    </source>
</evidence>
<dbReference type="EMBL" id="JBJUIK010000015">
    <property type="protein sequence ID" value="KAL3502935.1"/>
    <property type="molecule type" value="Genomic_DNA"/>
</dbReference>
<reference evidence="13 14" key="1">
    <citation type="submission" date="2024-11" db="EMBL/GenBank/DDBJ databases">
        <title>A near-complete genome assembly of Cinchona calisaya.</title>
        <authorList>
            <person name="Lian D.C."/>
            <person name="Zhao X.W."/>
            <person name="Wei L."/>
        </authorList>
    </citation>
    <scope>NUCLEOTIDE SEQUENCE [LARGE SCALE GENOMIC DNA]</scope>
    <source>
        <tissue evidence="13">Nenye</tissue>
    </source>
</reference>
<evidence type="ECO:0000313" key="13">
    <source>
        <dbReference type="EMBL" id="KAL3502935.1"/>
    </source>
</evidence>
<comment type="subcellular location">
    <subcellularLocation>
        <location evidence="2">Membrane</location>
        <topology evidence="2">Multi-pass membrane protein</topology>
    </subcellularLocation>
</comment>
<keyword evidence="9" id="KW-0408">Iron</keyword>
<accession>A0ABD2Y9R1</accession>
<keyword evidence="3" id="KW-0813">Transport</keyword>
<dbReference type="InterPro" id="IPR045150">
    <property type="entry name" value="CYB561D1/2"/>
</dbReference>
<keyword evidence="8 11" id="KW-1133">Transmembrane helix</keyword>
<feature type="transmembrane region" description="Helical" evidence="11">
    <location>
        <begin position="82"/>
        <end position="101"/>
    </location>
</feature>
<evidence type="ECO:0000256" key="6">
    <source>
        <dbReference type="ARBA" id="ARBA00022723"/>
    </source>
</evidence>
<keyword evidence="14" id="KW-1185">Reference proteome</keyword>
<dbReference type="PROSITE" id="PS50939">
    <property type="entry name" value="CYTOCHROME_B561"/>
    <property type="match status" value="1"/>
</dbReference>